<keyword evidence="2" id="KW-1185">Reference proteome</keyword>
<evidence type="ECO:0000313" key="1">
    <source>
        <dbReference type="EMBL" id="MDT0324004.1"/>
    </source>
</evidence>
<evidence type="ECO:0000313" key="2">
    <source>
        <dbReference type="Proteomes" id="UP001183420"/>
    </source>
</evidence>
<dbReference type="Proteomes" id="UP001183420">
    <property type="component" value="Unassembled WGS sequence"/>
</dbReference>
<accession>A0ABU2M2H1</accession>
<dbReference type="Gene3D" id="1.10.10.10">
    <property type="entry name" value="Winged helix-like DNA-binding domain superfamily/Winged helix DNA-binding domain"/>
    <property type="match status" value="1"/>
</dbReference>
<name>A0ABU2M2H1_9ACTN</name>
<sequence>MSHRNARLTIHGRRLLVERVRSGRPVAHVAAEMGVSRTTAHKWVRRWQTEG</sequence>
<proteinExistence type="predicted"/>
<reference evidence="2" key="1">
    <citation type="submission" date="2023-07" db="EMBL/GenBank/DDBJ databases">
        <title>30 novel species of actinomycetes from the DSMZ collection.</title>
        <authorList>
            <person name="Nouioui I."/>
        </authorList>
    </citation>
    <scope>NUCLEOTIDE SEQUENCE [LARGE SCALE GENOMIC DNA]</scope>
    <source>
        <strain evidence="2">DSM 44918</strain>
    </source>
</reference>
<feature type="non-terminal residue" evidence="1">
    <location>
        <position position="51"/>
    </location>
</feature>
<dbReference type="InterPro" id="IPR009057">
    <property type="entry name" value="Homeodomain-like_sf"/>
</dbReference>
<dbReference type="SUPFAM" id="SSF46689">
    <property type="entry name" value="Homeodomain-like"/>
    <property type="match status" value="1"/>
</dbReference>
<dbReference type="EMBL" id="JAVREM010000444">
    <property type="protein sequence ID" value="MDT0324004.1"/>
    <property type="molecule type" value="Genomic_DNA"/>
</dbReference>
<comment type="caution">
    <text evidence="1">The sequence shown here is derived from an EMBL/GenBank/DDBJ whole genome shotgun (WGS) entry which is preliminary data.</text>
</comment>
<gene>
    <name evidence="1" type="ORF">RNC47_37500</name>
</gene>
<dbReference type="RefSeq" id="WP_311605357.1">
    <property type="nucleotide sequence ID" value="NZ_JAVREM010000444.1"/>
</dbReference>
<organism evidence="1 2">
    <name type="scientific">Streptomyces millisiae</name>
    <dbReference type="NCBI Taxonomy" id="3075542"/>
    <lineage>
        <taxon>Bacteria</taxon>
        <taxon>Bacillati</taxon>
        <taxon>Actinomycetota</taxon>
        <taxon>Actinomycetes</taxon>
        <taxon>Kitasatosporales</taxon>
        <taxon>Streptomycetaceae</taxon>
        <taxon>Streptomyces</taxon>
    </lineage>
</organism>
<protein>
    <submittedName>
        <fullName evidence="1">Leucine zipper domain-containing protein</fullName>
    </submittedName>
</protein>
<dbReference type="InterPro" id="IPR036388">
    <property type="entry name" value="WH-like_DNA-bd_sf"/>
</dbReference>
<dbReference type="Pfam" id="PF13384">
    <property type="entry name" value="HTH_23"/>
    <property type="match status" value="1"/>
</dbReference>